<evidence type="ECO:0000256" key="1">
    <source>
        <dbReference type="ARBA" id="ARBA00010944"/>
    </source>
</evidence>
<dbReference type="InterPro" id="IPR029903">
    <property type="entry name" value="RmlD-like-bd"/>
</dbReference>
<keyword evidence="2" id="KW-0560">Oxidoreductase</keyword>
<dbReference type="STRING" id="1802115.A2756_02080"/>
<organism evidence="4 5">
    <name type="scientific">Candidatus Ryanbacteria bacterium RIFCSPHIGHO2_01_FULL_48_27</name>
    <dbReference type="NCBI Taxonomy" id="1802115"/>
    <lineage>
        <taxon>Bacteria</taxon>
        <taxon>Candidatus Ryaniibacteriota</taxon>
    </lineage>
</organism>
<dbReference type="Proteomes" id="UP000177785">
    <property type="component" value="Unassembled WGS sequence"/>
</dbReference>
<accession>A0A1G2G653</accession>
<dbReference type="Gene3D" id="3.40.50.720">
    <property type="entry name" value="NAD(P)-binding Rossmann-like Domain"/>
    <property type="match status" value="1"/>
</dbReference>
<dbReference type="Pfam" id="PF04321">
    <property type="entry name" value="RmlD_sub_bind"/>
    <property type="match status" value="1"/>
</dbReference>
<evidence type="ECO:0000256" key="2">
    <source>
        <dbReference type="RuleBase" id="RU364082"/>
    </source>
</evidence>
<dbReference type="PANTHER" id="PTHR10491:SF4">
    <property type="entry name" value="METHIONINE ADENOSYLTRANSFERASE 2 SUBUNIT BETA"/>
    <property type="match status" value="1"/>
</dbReference>
<feature type="domain" description="RmlD-like substrate binding" evidence="3">
    <location>
        <begin position="26"/>
        <end position="277"/>
    </location>
</feature>
<evidence type="ECO:0000313" key="4">
    <source>
        <dbReference type="EMBL" id="OGZ45673.1"/>
    </source>
</evidence>
<dbReference type="EMBL" id="MHNL01000005">
    <property type="protein sequence ID" value="OGZ45673.1"/>
    <property type="molecule type" value="Genomic_DNA"/>
</dbReference>
<evidence type="ECO:0000313" key="5">
    <source>
        <dbReference type="Proteomes" id="UP000177785"/>
    </source>
</evidence>
<protein>
    <recommendedName>
        <fullName evidence="2">dTDP-4-dehydrorhamnose reductase</fullName>
        <ecNumber evidence="2">1.1.1.133</ecNumber>
    </recommendedName>
</protein>
<keyword evidence="2" id="KW-0521">NADP</keyword>
<comment type="caution">
    <text evidence="4">The sequence shown here is derived from an EMBL/GenBank/DDBJ whole genome shotgun (WGS) entry which is preliminary data.</text>
</comment>
<name>A0A1G2G653_9BACT</name>
<dbReference type="AlphaFoldDB" id="A0A1G2G653"/>
<dbReference type="SUPFAM" id="SSF51735">
    <property type="entry name" value="NAD(P)-binding Rossmann-fold domains"/>
    <property type="match status" value="1"/>
</dbReference>
<dbReference type="InterPro" id="IPR036291">
    <property type="entry name" value="NAD(P)-bd_dom_sf"/>
</dbReference>
<dbReference type="GO" id="GO:0048270">
    <property type="term" value="F:methionine adenosyltransferase regulator activity"/>
    <property type="evidence" value="ECO:0007669"/>
    <property type="project" value="TreeGrafter"/>
</dbReference>
<dbReference type="GO" id="GO:0006556">
    <property type="term" value="P:S-adenosylmethionine biosynthetic process"/>
    <property type="evidence" value="ECO:0007669"/>
    <property type="project" value="TreeGrafter"/>
</dbReference>
<reference evidence="4 5" key="1">
    <citation type="journal article" date="2016" name="Nat. Commun.">
        <title>Thousands of microbial genomes shed light on interconnected biogeochemical processes in an aquifer system.</title>
        <authorList>
            <person name="Anantharaman K."/>
            <person name="Brown C.T."/>
            <person name="Hug L.A."/>
            <person name="Sharon I."/>
            <person name="Castelle C.J."/>
            <person name="Probst A.J."/>
            <person name="Thomas B.C."/>
            <person name="Singh A."/>
            <person name="Wilkins M.J."/>
            <person name="Karaoz U."/>
            <person name="Brodie E.L."/>
            <person name="Williams K.H."/>
            <person name="Hubbard S.S."/>
            <person name="Banfield J.F."/>
        </authorList>
    </citation>
    <scope>NUCLEOTIDE SEQUENCE [LARGE SCALE GENOMIC DNA]</scope>
</reference>
<sequence length="284" mass="31394">MDTVRLSRQPKILIFGPGWLGHKLAEYLHAELSPIDITDKPAVVALLDRVHPDVVVNAAGKTGKPNIDWCEDHKQETIQSNIVGPLVLLGACEPRGIRLVHLSSGCIFTGASPHTGGFMESDAPNPVSFYSWTKAYADEVLQKFPVLILRLRMPVDKEQNQRNLITKLAGYAKVINVENSITVVDDLLTATKTLIEQGATGIYNVANPGPVRHEEILVMYREIVDPAHVYELVGTEELYDLGLAKAGRSNCVLNTTKLKEAGVILPDARERIRECLLAYKRRLS</sequence>
<dbReference type="EC" id="1.1.1.133" evidence="2"/>
<comment type="function">
    <text evidence="2">Catalyzes the reduction of dTDP-6-deoxy-L-lyxo-4-hexulose to yield dTDP-L-rhamnose.</text>
</comment>
<dbReference type="PANTHER" id="PTHR10491">
    <property type="entry name" value="DTDP-4-DEHYDRORHAMNOSE REDUCTASE"/>
    <property type="match status" value="1"/>
</dbReference>
<proteinExistence type="inferred from homology"/>
<dbReference type="GO" id="GO:0048269">
    <property type="term" value="C:methionine adenosyltransferase complex"/>
    <property type="evidence" value="ECO:0007669"/>
    <property type="project" value="TreeGrafter"/>
</dbReference>
<dbReference type="GO" id="GO:0008831">
    <property type="term" value="F:dTDP-4-dehydrorhamnose reductase activity"/>
    <property type="evidence" value="ECO:0007669"/>
    <property type="project" value="UniProtKB-EC"/>
</dbReference>
<comment type="pathway">
    <text evidence="2">Carbohydrate biosynthesis; dTDP-L-rhamnose biosynthesis.</text>
</comment>
<gene>
    <name evidence="4" type="ORF">A2756_02080</name>
</gene>
<dbReference type="InterPro" id="IPR005913">
    <property type="entry name" value="dTDP_dehydrorham_reduct"/>
</dbReference>
<evidence type="ECO:0000259" key="3">
    <source>
        <dbReference type="Pfam" id="PF04321"/>
    </source>
</evidence>
<comment type="similarity">
    <text evidence="1 2">Belongs to the dTDP-4-dehydrorhamnose reductase family.</text>
</comment>